<organism evidence="1">
    <name type="scientific">gut metagenome</name>
    <dbReference type="NCBI Taxonomy" id="749906"/>
    <lineage>
        <taxon>unclassified sequences</taxon>
        <taxon>metagenomes</taxon>
        <taxon>organismal metagenomes</taxon>
    </lineage>
</organism>
<dbReference type="AlphaFoldDB" id="J9BWY8"/>
<dbReference type="EMBL" id="AMCI01007789">
    <property type="protein sequence ID" value="EJW92040.1"/>
    <property type="molecule type" value="Genomic_DNA"/>
</dbReference>
<evidence type="ECO:0000313" key="1">
    <source>
        <dbReference type="EMBL" id="EJW92040.1"/>
    </source>
</evidence>
<comment type="caution">
    <text evidence="1">The sequence shown here is derived from an EMBL/GenBank/DDBJ whole genome shotgun (WGS) entry which is preliminary data.</text>
</comment>
<protein>
    <submittedName>
        <fullName evidence="1">Uncharacterized protein</fullName>
    </submittedName>
</protein>
<proteinExistence type="predicted"/>
<name>J9BWY8_9ZZZZ</name>
<reference evidence="1" key="1">
    <citation type="journal article" date="2012" name="PLoS ONE">
        <title>Gene sets for utilization of primary and secondary nutrition supplies in the distal gut of endangered iberian lynx.</title>
        <authorList>
            <person name="Alcaide M."/>
            <person name="Messina E."/>
            <person name="Richter M."/>
            <person name="Bargiela R."/>
            <person name="Peplies J."/>
            <person name="Huws S.A."/>
            <person name="Newbold C.J."/>
            <person name="Golyshin P.N."/>
            <person name="Simon M.A."/>
            <person name="Lopez G."/>
            <person name="Yakimov M.M."/>
            <person name="Ferrer M."/>
        </authorList>
    </citation>
    <scope>NUCLEOTIDE SEQUENCE</scope>
</reference>
<sequence>MGLGSDTTPEENKGAVIKYLTDHPLHCIAELNEPIFEPLPESVQAQLSTLHSENGTTHVFVDSGEVEAGIKLTYRKEI</sequence>
<gene>
    <name evidence="1" type="ORF">EVA_19845</name>
</gene>
<accession>J9BWY8</accession>